<dbReference type="GeneID" id="40135577"/>
<name>A0A4D6FEZ8_9AGAR</name>
<dbReference type="PANTHER" id="PTHR36181">
    <property type="entry name" value="INTRON-ENCODED ENDONUCLEASE AI3-RELATED"/>
    <property type="match status" value="1"/>
</dbReference>
<comment type="function">
    <text evidence="1">Mitochondrial DNA endonuclease involved in intron homing.</text>
</comment>
<accession>A0A4D6FEZ8</accession>
<evidence type="ECO:0000313" key="3">
    <source>
        <dbReference type="EMBL" id="QCB16418.1"/>
    </source>
</evidence>
<sequence length="278" mass="30839">MNNLFLFKKGALLPDFIIKSSTSSQCQVRAKARIFGKCLAQQPSASLRLAAVKTWSYLPLLRKGVTLNIRKITTTGLPTLLGAALAGEKSQLGYYLAGLLESDGTLIVPNLISKTTPKISIVFNRKEFPLAIQLKSILGYGSIQKDKSEFAINFVIRNKSGIIDLLNLVNGKIRTPKISQLHKLIDWVNENPRHNSLIGESLVKLPLDTCFLNTNGLSGFSKGDSSFQLRITEGLQYNHLSTTYFISQSRLNSELFESYKDIMESIAHLFLAKLGVVY</sequence>
<proteinExistence type="predicted"/>
<dbReference type="InterPro" id="IPR051289">
    <property type="entry name" value="LAGLIDADG_Endonuclease"/>
</dbReference>
<protein>
    <recommendedName>
        <fullName evidence="2">Homing endonuclease LAGLIDADG domain-containing protein</fullName>
    </recommendedName>
</protein>
<keyword evidence="3" id="KW-0496">Mitochondrion</keyword>
<evidence type="ECO:0000256" key="1">
    <source>
        <dbReference type="ARBA" id="ARBA00002670"/>
    </source>
</evidence>
<dbReference type="Pfam" id="PF00961">
    <property type="entry name" value="LAGLIDADG_1"/>
    <property type="match status" value="1"/>
</dbReference>
<feature type="domain" description="Homing endonuclease LAGLIDADG" evidence="2">
    <location>
        <begin position="96"/>
        <end position="186"/>
    </location>
</feature>
<geneLocation type="mitochondrion" evidence="3"/>
<dbReference type="Gene3D" id="3.10.28.10">
    <property type="entry name" value="Homing endonucleases"/>
    <property type="match status" value="1"/>
</dbReference>
<evidence type="ECO:0000259" key="2">
    <source>
        <dbReference type="Pfam" id="PF00961"/>
    </source>
</evidence>
<dbReference type="AlphaFoldDB" id="A0A4D6FEZ8"/>
<reference evidence="3" key="1">
    <citation type="journal article" date="2019" name="BMC Genomics">
        <title>Mobile genetic elements explain size variation in the mitochondrial genomes of four closely-related Armillaria species.</title>
        <authorList>
            <person name="Kolesnikova A.I."/>
            <person name="Putintseva Y.A."/>
            <person name="Simonov E.P."/>
            <person name="Biriukov V.V."/>
            <person name="Oreshkova N.V."/>
            <person name="Pavlov I.N."/>
            <person name="Sharov V.V."/>
            <person name="Kuzmin D.A."/>
            <person name="Anderson J.B."/>
            <person name="Krutovsky K.V."/>
        </authorList>
    </citation>
    <scope>NUCLEOTIDE SEQUENCE [LARGE SCALE GENOMIC DNA]</scope>
</reference>
<dbReference type="RefSeq" id="YP_009631638.1">
    <property type="nucleotide sequence ID" value="NC_042230.1"/>
</dbReference>
<dbReference type="InterPro" id="IPR027434">
    <property type="entry name" value="Homing_endonucl"/>
</dbReference>
<dbReference type="InterPro" id="IPR004860">
    <property type="entry name" value="LAGLIDADG_dom"/>
</dbReference>
<dbReference type="EMBL" id="MH407470">
    <property type="protein sequence ID" value="QCB16418.1"/>
    <property type="molecule type" value="Genomic_DNA"/>
</dbReference>
<dbReference type="GO" id="GO:0005739">
    <property type="term" value="C:mitochondrion"/>
    <property type="evidence" value="ECO:0007669"/>
    <property type="project" value="UniProtKB-ARBA"/>
</dbReference>
<gene>
    <name evidence="3" type="primary">oi1cox1</name>
</gene>
<organism evidence="3">
    <name type="scientific">Armillaria borealis</name>
    <dbReference type="NCBI Taxonomy" id="47425"/>
    <lineage>
        <taxon>Eukaryota</taxon>
        <taxon>Fungi</taxon>
        <taxon>Dikarya</taxon>
        <taxon>Basidiomycota</taxon>
        <taxon>Agaricomycotina</taxon>
        <taxon>Agaricomycetes</taxon>
        <taxon>Agaricomycetidae</taxon>
        <taxon>Agaricales</taxon>
        <taxon>Marasmiineae</taxon>
        <taxon>Physalacriaceae</taxon>
        <taxon>Armillaria</taxon>
    </lineage>
</organism>
<dbReference type="GO" id="GO:0004519">
    <property type="term" value="F:endonuclease activity"/>
    <property type="evidence" value="ECO:0007669"/>
    <property type="project" value="InterPro"/>
</dbReference>
<dbReference type="PANTHER" id="PTHR36181:SF1">
    <property type="entry name" value="LAGLIDADG ENDONUCLEASE"/>
    <property type="match status" value="1"/>
</dbReference>
<dbReference type="SUPFAM" id="SSF55608">
    <property type="entry name" value="Homing endonucleases"/>
    <property type="match status" value="1"/>
</dbReference>
<dbReference type="FunFam" id="3.10.28.10:FF:000007">
    <property type="entry name" value="Intron-encoded DNA endonuclease aI3"/>
    <property type="match status" value="1"/>
</dbReference>